<dbReference type="RefSeq" id="WP_128208665.1">
    <property type="nucleotide sequence ID" value="NZ_JBHRSO010000018.1"/>
</dbReference>
<feature type="region of interest" description="Disordered" evidence="1">
    <location>
        <begin position="25"/>
        <end position="53"/>
    </location>
</feature>
<dbReference type="SUPFAM" id="SSF103515">
    <property type="entry name" value="Autotransporter"/>
    <property type="match status" value="1"/>
</dbReference>
<keyword evidence="2" id="KW-0732">Signal</keyword>
<evidence type="ECO:0000259" key="3">
    <source>
        <dbReference type="Pfam" id="PF03797"/>
    </source>
</evidence>
<dbReference type="Pfam" id="PF03797">
    <property type="entry name" value="Autotransporter"/>
    <property type="match status" value="1"/>
</dbReference>
<dbReference type="Proteomes" id="UP000284476">
    <property type="component" value="Unassembled WGS sequence"/>
</dbReference>
<comment type="caution">
    <text evidence="4">The sequence shown here is derived from an EMBL/GenBank/DDBJ whole genome shotgun (WGS) entry which is preliminary data.</text>
</comment>
<organism evidence="4 5">
    <name type="scientific">Paenirhodobacter populi</name>
    <dbReference type="NCBI Taxonomy" id="2306993"/>
    <lineage>
        <taxon>Bacteria</taxon>
        <taxon>Pseudomonadati</taxon>
        <taxon>Pseudomonadota</taxon>
        <taxon>Alphaproteobacteria</taxon>
        <taxon>Rhodobacterales</taxon>
        <taxon>Rhodobacter group</taxon>
        <taxon>Paenirhodobacter</taxon>
    </lineage>
</organism>
<dbReference type="EMBL" id="SAUZ01000010">
    <property type="protein sequence ID" value="RWR21064.1"/>
    <property type="molecule type" value="Genomic_DNA"/>
</dbReference>
<feature type="chain" id="PRO_5019562652" description="Autotransporter domain-containing protein" evidence="2">
    <location>
        <begin position="23"/>
        <end position="383"/>
    </location>
</feature>
<protein>
    <recommendedName>
        <fullName evidence="3">Autotransporter domain-containing protein</fullName>
    </recommendedName>
</protein>
<name>A0A443JKL7_9RHOB</name>
<dbReference type="InterPro" id="IPR005546">
    <property type="entry name" value="Autotransporte_beta"/>
</dbReference>
<proteinExistence type="predicted"/>
<dbReference type="InterPro" id="IPR036709">
    <property type="entry name" value="Autotransporte_beta_dom_sf"/>
</dbReference>
<accession>A0A443JKL7</accession>
<reference evidence="4 5" key="2">
    <citation type="submission" date="2019-01" db="EMBL/GenBank/DDBJ databases">
        <authorList>
            <person name="Li Y."/>
        </authorList>
    </citation>
    <scope>NUCLEOTIDE SEQUENCE [LARGE SCALE GENOMIC DNA]</scope>
    <source>
        <strain evidence="4 5">SK2B-1</strain>
    </source>
</reference>
<feature type="signal peptide" evidence="2">
    <location>
        <begin position="1"/>
        <end position="22"/>
    </location>
</feature>
<gene>
    <name evidence="4" type="ORF">D2T30_09450</name>
</gene>
<feature type="domain" description="Autotransporter" evidence="3">
    <location>
        <begin position="136"/>
        <end position="329"/>
    </location>
</feature>
<evidence type="ECO:0000256" key="1">
    <source>
        <dbReference type="SAM" id="MobiDB-lite"/>
    </source>
</evidence>
<dbReference type="AlphaFoldDB" id="A0A443JKL7"/>
<reference evidence="4 5" key="1">
    <citation type="submission" date="2019-01" db="EMBL/GenBank/DDBJ databases">
        <title>Sinorhodobacter populi sp. nov. isolated from the symptomatic bark tissue of Populus euramericana canker.</title>
        <authorList>
            <person name="Xu G."/>
        </authorList>
    </citation>
    <scope>NUCLEOTIDE SEQUENCE [LARGE SCALE GENOMIC DNA]</scope>
    <source>
        <strain evidence="4 5">SK2B-1</strain>
    </source>
</reference>
<evidence type="ECO:0000256" key="2">
    <source>
        <dbReference type="SAM" id="SignalP"/>
    </source>
</evidence>
<evidence type="ECO:0000313" key="5">
    <source>
        <dbReference type="Proteomes" id="UP000284476"/>
    </source>
</evidence>
<dbReference type="Gene3D" id="2.40.128.130">
    <property type="entry name" value="Autotransporter beta-domain"/>
    <property type="match status" value="1"/>
</dbReference>
<sequence>MTIRSLIAGGILAAAAALPAFAQQAPGPAWPAPEAQAQGPAAQGPLAQRKGPPTTGVAAFQRVFGTAGLLTIWSANDTFGSTQSRINGGLSHYATAAAGGPQTGYRDKVSTLLTPISGLTAIGDGRSFLYAGLSMQSATSSKNIAYSDSSVALLTLSYLRMPTDNLVWGIGLLGQSAHTDMKNNDGRINAGNLGLRGDLLYKFNEHWAVVNRFVYLNGDSDTKIPTPVGYVRENRDTSMLYYQGDLVGTFTDKDVSFLSPGWVLHPTLGVVTEQLTRDGATNNRGVTSQKQDVDYTAVSAILRLEKPVFAPGAWSPQVEIGLKHELHNSLGSYSDEDSYLYSLIGVGRRLSANGYFNAAYSRDDGLNGNRRTQTFKLIYSMSF</sequence>
<feature type="compositionally biased region" description="Low complexity" evidence="1">
    <location>
        <begin position="25"/>
        <end position="48"/>
    </location>
</feature>
<evidence type="ECO:0000313" key="4">
    <source>
        <dbReference type="EMBL" id="RWR21064.1"/>
    </source>
</evidence>